<dbReference type="EMBL" id="KV878349">
    <property type="protein sequence ID" value="OJJ44126.1"/>
    <property type="molecule type" value="Genomic_DNA"/>
</dbReference>
<dbReference type="VEuPathDB" id="FungiDB:ASPZODRAFT_834990"/>
<dbReference type="RefSeq" id="XP_022578636.1">
    <property type="nucleotide sequence ID" value="XM_022730256.1"/>
</dbReference>
<evidence type="ECO:0000259" key="4">
    <source>
        <dbReference type="Pfam" id="PF00135"/>
    </source>
</evidence>
<dbReference type="Pfam" id="PF00135">
    <property type="entry name" value="COesterase"/>
    <property type="match status" value="1"/>
</dbReference>
<dbReference type="PANTHER" id="PTHR11559">
    <property type="entry name" value="CARBOXYLESTERASE"/>
    <property type="match status" value="1"/>
</dbReference>
<keyword evidence="2 3" id="KW-0378">Hydrolase</keyword>
<evidence type="ECO:0000256" key="3">
    <source>
        <dbReference type="RuleBase" id="RU361235"/>
    </source>
</evidence>
<keyword evidence="6" id="KW-1185">Reference proteome</keyword>
<dbReference type="AlphaFoldDB" id="A0A1L9SAG4"/>
<gene>
    <name evidence="5" type="ORF">ASPZODRAFT_834990</name>
</gene>
<evidence type="ECO:0000256" key="2">
    <source>
        <dbReference type="ARBA" id="ARBA00022801"/>
    </source>
</evidence>
<dbReference type="InterPro" id="IPR002018">
    <property type="entry name" value="CarbesteraseB"/>
</dbReference>
<name>A0A1L9SAG4_9EURO</name>
<dbReference type="InterPro" id="IPR029058">
    <property type="entry name" value="AB_hydrolase_fold"/>
</dbReference>
<dbReference type="Gene3D" id="3.40.50.1820">
    <property type="entry name" value="alpha/beta hydrolase"/>
    <property type="match status" value="1"/>
</dbReference>
<dbReference type="GeneID" id="34616720"/>
<dbReference type="InterPro" id="IPR019826">
    <property type="entry name" value="Carboxylesterase_B_AS"/>
</dbReference>
<comment type="similarity">
    <text evidence="1 3">Belongs to the type-B carboxylesterase/lipase family.</text>
</comment>
<dbReference type="PROSITE" id="PS00122">
    <property type="entry name" value="CARBOXYLESTERASE_B_1"/>
    <property type="match status" value="1"/>
</dbReference>
<proteinExistence type="inferred from homology"/>
<dbReference type="STRING" id="1073090.A0A1L9SAG4"/>
<protein>
    <recommendedName>
        <fullName evidence="3">Carboxylic ester hydrolase</fullName>
        <ecNumber evidence="3">3.1.1.-</ecNumber>
    </recommendedName>
</protein>
<evidence type="ECO:0000256" key="1">
    <source>
        <dbReference type="ARBA" id="ARBA00005964"/>
    </source>
</evidence>
<reference evidence="6" key="1">
    <citation type="journal article" date="2017" name="Genome Biol.">
        <title>Comparative genomics reveals high biological diversity and specific adaptations in the industrially and medically important fungal genus Aspergillus.</title>
        <authorList>
            <person name="de Vries R.P."/>
            <person name="Riley R."/>
            <person name="Wiebenga A."/>
            <person name="Aguilar-Osorio G."/>
            <person name="Amillis S."/>
            <person name="Uchima C.A."/>
            <person name="Anderluh G."/>
            <person name="Asadollahi M."/>
            <person name="Askin M."/>
            <person name="Barry K."/>
            <person name="Battaglia E."/>
            <person name="Bayram O."/>
            <person name="Benocci T."/>
            <person name="Braus-Stromeyer S.A."/>
            <person name="Caldana C."/>
            <person name="Canovas D."/>
            <person name="Cerqueira G.C."/>
            <person name="Chen F."/>
            <person name="Chen W."/>
            <person name="Choi C."/>
            <person name="Clum A."/>
            <person name="Dos Santos R.A."/>
            <person name="Damasio A.R."/>
            <person name="Diallinas G."/>
            <person name="Emri T."/>
            <person name="Fekete E."/>
            <person name="Flipphi M."/>
            <person name="Freyberg S."/>
            <person name="Gallo A."/>
            <person name="Gournas C."/>
            <person name="Habgood R."/>
            <person name="Hainaut M."/>
            <person name="Harispe M.L."/>
            <person name="Henrissat B."/>
            <person name="Hilden K.S."/>
            <person name="Hope R."/>
            <person name="Hossain A."/>
            <person name="Karabika E."/>
            <person name="Karaffa L."/>
            <person name="Karanyi Z."/>
            <person name="Krasevec N."/>
            <person name="Kuo A."/>
            <person name="Kusch H."/>
            <person name="LaButti K."/>
            <person name="Lagendijk E.L."/>
            <person name="Lapidus A."/>
            <person name="Levasseur A."/>
            <person name="Lindquist E."/>
            <person name="Lipzen A."/>
            <person name="Logrieco A.F."/>
            <person name="MacCabe A."/>
            <person name="Maekelae M.R."/>
            <person name="Malavazi I."/>
            <person name="Melin P."/>
            <person name="Meyer V."/>
            <person name="Mielnichuk N."/>
            <person name="Miskei M."/>
            <person name="Molnar A.P."/>
            <person name="Mule G."/>
            <person name="Ngan C.Y."/>
            <person name="Orejas M."/>
            <person name="Orosz E."/>
            <person name="Ouedraogo J.P."/>
            <person name="Overkamp K.M."/>
            <person name="Park H.-S."/>
            <person name="Perrone G."/>
            <person name="Piumi F."/>
            <person name="Punt P.J."/>
            <person name="Ram A.F."/>
            <person name="Ramon A."/>
            <person name="Rauscher S."/>
            <person name="Record E."/>
            <person name="Riano-Pachon D.M."/>
            <person name="Robert V."/>
            <person name="Roehrig J."/>
            <person name="Ruller R."/>
            <person name="Salamov A."/>
            <person name="Salih N.S."/>
            <person name="Samson R.A."/>
            <person name="Sandor E."/>
            <person name="Sanguinetti M."/>
            <person name="Schuetze T."/>
            <person name="Sepcic K."/>
            <person name="Shelest E."/>
            <person name="Sherlock G."/>
            <person name="Sophianopoulou V."/>
            <person name="Squina F.M."/>
            <person name="Sun H."/>
            <person name="Susca A."/>
            <person name="Todd R.B."/>
            <person name="Tsang A."/>
            <person name="Unkles S.E."/>
            <person name="van de Wiele N."/>
            <person name="van Rossen-Uffink D."/>
            <person name="Oliveira J.V."/>
            <person name="Vesth T.C."/>
            <person name="Visser J."/>
            <person name="Yu J.-H."/>
            <person name="Zhou M."/>
            <person name="Andersen M.R."/>
            <person name="Archer D.B."/>
            <person name="Baker S.E."/>
            <person name="Benoit I."/>
            <person name="Brakhage A.A."/>
            <person name="Braus G.H."/>
            <person name="Fischer R."/>
            <person name="Frisvad J.C."/>
            <person name="Goldman G.H."/>
            <person name="Houbraken J."/>
            <person name="Oakley B."/>
            <person name="Pocsi I."/>
            <person name="Scazzocchio C."/>
            <person name="Seiboth B."/>
            <person name="vanKuyk P.A."/>
            <person name="Wortman J."/>
            <person name="Dyer P.S."/>
            <person name="Grigoriev I.V."/>
        </authorList>
    </citation>
    <scope>NUCLEOTIDE SEQUENCE [LARGE SCALE GENOMIC DNA]</scope>
    <source>
        <strain evidence="6">CBS 506.65</strain>
    </source>
</reference>
<dbReference type="GO" id="GO:0016787">
    <property type="term" value="F:hydrolase activity"/>
    <property type="evidence" value="ECO:0007669"/>
    <property type="project" value="UniProtKB-KW"/>
</dbReference>
<evidence type="ECO:0000313" key="6">
    <source>
        <dbReference type="Proteomes" id="UP000184188"/>
    </source>
</evidence>
<accession>A0A1L9SAG4</accession>
<dbReference type="Proteomes" id="UP000184188">
    <property type="component" value="Unassembled WGS sequence"/>
</dbReference>
<sequence>MGDTEPSSKEPTAVTIGSLSIRGFVSQLGVANFLGIPYAEIPARFRQAKLLRPETLKGVHDGTKFGPRAPQPPDKPKALRAHFYEGVTLSETIPCSEFGCLNLNVYGPPEAVGTQQKLPVYVWIHGGGFTLGDGGAEYDGNFLTSHAIKSGKPMIYVGINYRLGYLGWLTSQELVDEAVNAGEKPFRNVGLLDQRLALQWIQQNISHFGGDPDNVTISGESAGAWSVLAHLRSDLPVCKRGIIMSCPSSVFADLETNQATFDKLVASAGVPVDAPATEKLAALRDMTFEQLDSLRDGFPTTAWDPEWLVGLNPKLPLEYVEQFPEWVESVIVGFTRDEFSLFGISRNIHKWTAQEIRERVAAIIPDQTFLEEVIETYGIDKDSDETARKGLFALASDSMFGIAPLKIGQYTKIPVCVYRFDQADVYEKSVFKGYAFHAIDSLYSPRFPALAESSAPRECRATADHHSKMLIDFTYGEQPWETYATGKKIMRFDGENSGLFECPEGLARLEKMMATKEKEIMFRKGPWQLLRRSS</sequence>
<evidence type="ECO:0000313" key="5">
    <source>
        <dbReference type="EMBL" id="OJJ44126.1"/>
    </source>
</evidence>
<dbReference type="EC" id="3.1.1.-" evidence="3"/>
<dbReference type="SUPFAM" id="SSF53474">
    <property type="entry name" value="alpha/beta-Hydrolases"/>
    <property type="match status" value="1"/>
</dbReference>
<dbReference type="InterPro" id="IPR050309">
    <property type="entry name" value="Type-B_Carboxylest/Lipase"/>
</dbReference>
<organism evidence="5 6">
    <name type="scientific">Penicilliopsis zonata CBS 506.65</name>
    <dbReference type="NCBI Taxonomy" id="1073090"/>
    <lineage>
        <taxon>Eukaryota</taxon>
        <taxon>Fungi</taxon>
        <taxon>Dikarya</taxon>
        <taxon>Ascomycota</taxon>
        <taxon>Pezizomycotina</taxon>
        <taxon>Eurotiomycetes</taxon>
        <taxon>Eurotiomycetidae</taxon>
        <taxon>Eurotiales</taxon>
        <taxon>Aspergillaceae</taxon>
        <taxon>Penicilliopsis</taxon>
    </lineage>
</organism>
<feature type="domain" description="Carboxylesterase type B" evidence="4">
    <location>
        <begin position="21"/>
        <end position="483"/>
    </location>
</feature>
<dbReference type="OrthoDB" id="6846267at2759"/>